<evidence type="ECO:0008006" key="3">
    <source>
        <dbReference type="Google" id="ProtNLM"/>
    </source>
</evidence>
<dbReference type="InterPro" id="IPR027417">
    <property type="entry name" value="P-loop_NTPase"/>
</dbReference>
<evidence type="ECO:0000313" key="1">
    <source>
        <dbReference type="EMBL" id="KAF6842735.1"/>
    </source>
</evidence>
<organism evidence="1 2">
    <name type="scientific">Colletotrichum musicola</name>
    <dbReference type="NCBI Taxonomy" id="2175873"/>
    <lineage>
        <taxon>Eukaryota</taxon>
        <taxon>Fungi</taxon>
        <taxon>Dikarya</taxon>
        <taxon>Ascomycota</taxon>
        <taxon>Pezizomycotina</taxon>
        <taxon>Sordariomycetes</taxon>
        <taxon>Hypocreomycetidae</taxon>
        <taxon>Glomerellales</taxon>
        <taxon>Glomerellaceae</taxon>
        <taxon>Colletotrichum</taxon>
        <taxon>Colletotrichum orchidearum species complex</taxon>
    </lineage>
</organism>
<comment type="caution">
    <text evidence="1">The sequence shown here is derived from an EMBL/GenBank/DDBJ whole genome shotgun (WGS) entry which is preliminary data.</text>
</comment>
<evidence type="ECO:0000313" key="2">
    <source>
        <dbReference type="Proteomes" id="UP000639643"/>
    </source>
</evidence>
<name>A0A8H6NUJ6_9PEZI</name>
<reference evidence="1" key="1">
    <citation type="journal article" date="2020" name="Phytopathology">
        <title>Genome Sequence Resources of Colletotrichum truncatum, C. plurivorum, C. musicola, and C. sojae: Four Species Pathogenic to Soybean (Glycine max).</title>
        <authorList>
            <person name="Rogerio F."/>
            <person name="Boufleur T.R."/>
            <person name="Ciampi-Guillardi M."/>
            <person name="Sukno S.A."/>
            <person name="Thon M.R."/>
            <person name="Massola Junior N.S."/>
            <person name="Baroncelli R."/>
        </authorList>
    </citation>
    <scope>NUCLEOTIDE SEQUENCE</scope>
    <source>
        <strain evidence="1">LFN0074</strain>
    </source>
</reference>
<protein>
    <recommendedName>
        <fullName evidence="3">Helicase C-terminal domain-containing protein</fullName>
    </recommendedName>
</protein>
<gene>
    <name evidence="1" type="ORF">CMUS01_02796</name>
</gene>
<dbReference type="SUPFAM" id="SSF52540">
    <property type="entry name" value="P-loop containing nucleoside triphosphate hydrolases"/>
    <property type="match status" value="1"/>
</dbReference>
<sequence length="108" mass="11892">MPQWRHALVRDFDAAEEVMCFQAGLFIVWILSRTRYSARSDDRRNDLVVHHGLPYSAIDYAQHIGRAGRAGQPAQAVLIYGVVNNIGKEALAAYLSALPVGDSLSPPT</sequence>
<keyword evidence="2" id="KW-1185">Reference proteome</keyword>
<dbReference type="Gene3D" id="3.40.50.300">
    <property type="entry name" value="P-loop containing nucleotide triphosphate hydrolases"/>
    <property type="match status" value="1"/>
</dbReference>
<accession>A0A8H6NUJ6</accession>
<dbReference type="AlphaFoldDB" id="A0A8H6NUJ6"/>
<dbReference type="EMBL" id="WIGM01000061">
    <property type="protein sequence ID" value="KAF6842735.1"/>
    <property type="molecule type" value="Genomic_DNA"/>
</dbReference>
<dbReference type="Proteomes" id="UP000639643">
    <property type="component" value="Unassembled WGS sequence"/>
</dbReference>
<proteinExistence type="predicted"/>